<sequence>MQQPGMAANEGKRSSVMDRIRWIEKTHGPTSNSAPAGQQRAKLRLPKHFEAQPAEATASPPSNATALPVTPKVEEPTRIPPRQTQPSLQTVVEAQQMPSPVLSETGSLVTSAAVGENGGRSPMTSLRQLQHSQLQSPRQEEPNHQLSTNGKSANNVHSRNTSTESSASEAAMAEHALYGNQSSSSSDIELHDPVPATPGDARAEDPAEKEPRAGRHHPRRSLGGIRSRAPPASSRKYHKFQQADEASSVSLHSANDEEHPTEDSAVSGESAPALRSTKSLTSVVSTASDRSRQRAEDKKQVRFAEGQSLLSRLASLTANRPNVQDLVSNRSSPKFVKRSHHFSSSPVASATTHGPIVWSRSTERRRYK</sequence>
<feature type="compositionally biased region" description="Basic and acidic residues" evidence="1">
    <location>
        <begin position="289"/>
        <end position="301"/>
    </location>
</feature>
<evidence type="ECO:0000256" key="1">
    <source>
        <dbReference type="SAM" id="MobiDB-lite"/>
    </source>
</evidence>
<gene>
    <name evidence="2" type="ORF">H4R20_003767</name>
</gene>
<organism evidence="2 3">
    <name type="scientific">Coemansia guatemalensis</name>
    <dbReference type="NCBI Taxonomy" id="2761395"/>
    <lineage>
        <taxon>Eukaryota</taxon>
        <taxon>Fungi</taxon>
        <taxon>Fungi incertae sedis</taxon>
        <taxon>Zoopagomycota</taxon>
        <taxon>Kickxellomycotina</taxon>
        <taxon>Kickxellomycetes</taxon>
        <taxon>Kickxellales</taxon>
        <taxon>Kickxellaceae</taxon>
        <taxon>Coemansia</taxon>
    </lineage>
</organism>
<feature type="compositionally biased region" description="Polar residues" evidence="1">
    <location>
        <begin position="276"/>
        <end position="288"/>
    </location>
</feature>
<feature type="compositionally biased region" description="Polar residues" evidence="1">
    <location>
        <begin position="244"/>
        <end position="253"/>
    </location>
</feature>
<feature type="region of interest" description="Disordered" evidence="1">
    <location>
        <begin position="1"/>
        <end position="301"/>
    </location>
</feature>
<feature type="compositionally biased region" description="Polar residues" evidence="1">
    <location>
        <begin position="317"/>
        <end position="332"/>
    </location>
</feature>
<name>A0A9W8HUL7_9FUNG</name>
<evidence type="ECO:0000313" key="3">
    <source>
        <dbReference type="Proteomes" id="UP001140094"/>
    </source>
</evidence>
<evidence type="ECO:0000313" key="2">
    <source>
        <dbReference type="EMBL" id="KAJ2801208.1"/>
    </source>
</evidence>
<feature type="compositionally biased region" description="Low complexity" evidence="1">
    <location>
        <begin position="161"/>
        <end position="174"/>
    </location>
</feature>
<protein>
    <submittedName>
        <fullName evidence="2">Uncharacterized protein</fullName>
    </submittedName>
</protein>
<comment type="caution">
    <text evidence="2">The sequence shown here is derived from an EMBL/GenBank/DDBJ whole genome shotgun (WGS) entry which is preliminary data.</text>
</comment>
<dbReference type="EMBL" id="JANBUO010000852">
    <property type="protein sequence ID" value="KAJ2801208.1"/>
    <property type="molecule type" value="Genomic_DNA"/>
</dbReference>
<feature type="compositionally biased region" description="Basic and acidic residues" evidence="1">
    <location>
        <begin position="10"/>
        <end position="27"/>
    </location>
</feature>
<dbReference type="Proteomes" id="UP001140094">
    <property type="component" value="Unassembled WGS sequence"/>
</dbReference>
<feature type="compositionally biased region" description="Polar residues" evidence="1">
    <location>
        <begin position="144"/>
        <end position="160"/>
    </location>
</feature>
<feature type="compositionally biased region" description="Polar residues" evidence="1">
    <location>
        <begin position="82"/>
        <end position="110"/>
    </location>
</feature>
<dbReference type="OrthoDB" id="5587759at2759"/>
<proteinExistence type="predicted"/>
<dbReference type="AlphaFoldDB" id="A0A9W8HUL7"/>
<feature type="region of interest" description="Disordered" evidence="1">
    <location>
        <begin position="317"/>
        <end position="368"/>
    </location>
</feature>
<feature type="compositionally biased region" description="Polar residues" evidence="1">
    <location>
        <begin position="342"/>
        <end position="352"/>
    </location>
</feature>
<feature type="compositionally biased region" description="Basic and acidic residues" evidence="1">
    <location>
        <begin position="201"/>
        <end position="213"/>
    </location>
</feature>
<feature type="compositionally biased region" description="Low complexity" evidence="1">
    <location>
        <begin position="125"/>
        <end position="137"/>
    </location>
</feature>
<accession>A0A9W8HUL7</accession>
<keyword evidence="3" id="KW-1185">Reference proteome</keyword>
<reference evidence="2" key="1">
    <citation type="submission" date="2022-07" db="EMBL/GenBank/DDBJ databases">
        <title>Phylogenomic reconstructions and comparative analyses of Kickxellomycotina fungi.</title>
        <authorList>
            <person name="Reynolds N.K."/>
            <person name="Stajich J.E."/>
            <person name="Barry K."/>
            <person name="Grigoriev I.V."/>
            <person name="Crous P."/>
            <person name="Smith M.E."/>
        </authorList>
    </citation>
    <scope>NUCLEOTIDE SEQUENCE</scope>
    <source>
        <strain evidence="2">NRRL 1565</strain>
    </source>
</reference>